<sequence length="117" mass="13004">MDNQRILSALCYFSILFAPFLLPLIVYFISPTVEVKYHAKRSLLSHLIPVALGIVGFIVLMIGSVAMFSTTVDGTMNPSTSFNFFTAGLPFLFMIVYGILSLIVLIWNIIQGIKVLQ</sequence>
<comment type="caution">
    <text evidence="6">The sequence shown here is derived from an EMBL/GenBank/DDBJ whole genome shotgun (WGS) entry which is preliminary data.</text>
</comment>
<evidence type="ECO:0000256" key="2">
    <source>
        <dbReference type="ARBA" id="ARBA00022692"/>
    </source>
</evidence>
<feature type="transmembrane region" description="Helical" evidence="5">
    <location>
        <begin position="50"/>
        <end position="69"/>
    </location>
</feature>
<proteinExistence type="predicted"/>
<keyword evidence="7" id="KW-1185">Reference proteome</keyword>
<feature type="transmembrane region" description="Helical" evidence="5">
    <location>
        <begin position="6"/>
        <end position="29"/>
    </location>
</feature>
<comment type="subcellular location">
    <subcellularLocation>
        <location evidence="1">Membrane</location>
        <topology evidence="1">Multi-pass membrane protein</topology>
    </subcellularLocation>
</comment>
<organism evidence="6 7">
    <name type="scientific">Paenisporosarcina quisquiliarum</name>
    <dbReference type="NCBI Taxonomy" id="365346"/>
    <lineage>
        <taxon>Bacteria</taxon>
        <taxon>Bacillati</taxon>
        <taxon>Bacillota</taxon>
        <taxon>Bacilli</taxon>
        <taxon>Bacillales</taxon>
        <taxon>Caryophanaceae</taxon>
        <taxon>Paenisporosarcina</taxon>
    </lineage>
</organism>
<evidence type="ECO:0000256" key="5">
    <source>
        <dbReference type="SAM" id="Phobius"/>
    </source>
</evidence>
<name>A0A9X3RCQ9_9BACL</name>
<dbReference type="Proteomes" id="UP001152173">
    <property type="component" value="Unassembled WGS sequence"/>
</dbReference>
<keyword evidence="2 5" id="KW-0812">Transmembrane</keyword>
<keyword evidence="3 5" id="KW-1133">Transmembrane helix</keyword>
<feature type="transmembrane region" description="Helical" evidence="5">
    <location>
        <begin position="89"/>
        <end position="110"/>
    </location>
</feature>
<keyword evidence="4 5" id="KW-0472">Membrane</keyword>
<dbReference type="InterPro" id="IPR019109">
    <property type="entry name" value="MamF_MmsF"/>
</dbReference>
<evidence type="ECO:0000313" key="6">
    <source>
        <dbReference type="EMBL" id="MCZ8537015.1"/>
    </source>
</evidence>
<evidence type="ECO:0000313" key="7">
    <source>
        <dbReference type="Proteomes" id="UP001152173"/>
    </source>
</evidence>
<dbReference type="Pfam" id="PF09685">
    <property type="entry name" value="MamF_MmsF"/>
    <property type="match status" value="1"/>
</dbReference>
<protein>
    <submittedName>
        <fullName evidence="6">DUF4870 domain-containing protein</fullName>
    </submittedName>
</protein>
<evidence type="ECO:0000256" key="1">
    <source>
        <dbReference type="ARBA" id="ARBA00004141"/>
    </source>
</evidence>
<reference evidence="6" key="1">
    <citation type="submission" date="2022-05" db="EMBL/GenBank/DDBJ databases">
        <authorList>
            <person name="Colautti A."/>
            <person name="Iacumin L."/>
        </authorList>
    </citation>
    <scope>NUCLEOTIDE SEQUENCE</scope>
    <source>
        <strain evidence="6">SK 55</strain>
    </source>
</reference>
<evidence type="ECO:0000256" key="3">
    <source>
        <dbReference type="ARBA" id="ARBA00022989"/>
    </source>
</evidence>
<dbReference type="AlphaFoldDB" id="A0A9X3RCQ9"/>
<accession>A0A9X3RCQ9</accession>
<dbReference type="RefSeq" id="WP_269926110.1">
    <property type="nucleotide sequence ID" value="NZ_JAMKBJ010000005.1"/>
</dbReference>
<evidence type="ECO:0000256" key="4">
    <source>
        <dbReference type="ARBA" id="ARBA00023136"/>
    </source>
</evidence>
<dbReference type="EMBL" id="JAMKBJ010000005">
    <property type="protein sequence ID" value="MCZ8537015.1"/>
    <property type="molecule type" value="Genomic_DNA"/>
</dbReference>
<gene>
    <name evidence="6" type="ORF">M9R32_07485</name>
</gene>